<proteinExistence type="predicted"/>
<comment type="subcellular location">
    <subcellularLocation>
        <location evidence="1">Membrane</location>
        <topology evidence="1">Multi-pass membrane protein</topology>
    </subcellularLocation>
</comment>
<evidence type="ECO:0000256" key="1">
    <source>
        <dbReference type="ARBA" id="ARBA00004141"/>
    </source>
</evidence>
<keyword evidence="2" id="KW-1003">Cell membrane</keyword>
<evidence type="ECO:0000313" key="8">
    <source>
        <dbReference type="Proteomes" id="UP000597444"/>
    </source>
</evidence>
<dbReference type="RefSeq" id="WP_220201546.1">
    <property type="nucleotide sequence ID" value="NZ_BNJK01000001.1"/>
</dbReference>
<keyword evidence="3 6" id="KW-0812">Transmembrane</keyword>
<evidence type="ECO:0000256" key="4">
    <source>
        <dbReference type="ARBA" id="ARBA00022989"/>
    </source>
</evidence>
<feature type="transmembrane region" description="Helical" evidence="6">
    <location>
        <begin position="250"/>
        <end position="272"/>
    </location>
</feature>
<feature type="transmembrane region" description="Helical" evidence="6">
    <location>
        <begin position="117"/>
        <end position="138"/>
    </location>
</feature>
<organism evidence="7 8">
    <name type="scientific">Reticulibacter mediterranei</name>
    <dbReference type="NCBI Taxonomy" id="2778369"/>
    <lineage>
        <taxon>Bacteria</taxon>
        <taxon>Bacillati</taxon>
        <taxon>Chloroflexota</taxon>
        <taxon>Ktedonobacteria</taxon>
        <taxon>Ktedonobacterales</taxon>
        <taxon>Reticulibacteraceae</taxon>
        <taxon>Reticulibacter</taxon>
    </lineage>
</organism>
<feature type="transmembrane region" description="Helical" evidence="6">
    <location>
        <begin position="159"/>
        <end position="181"/>
    </location>
</feature>
<dbReference type="Proteomes" id="UP000597444">
    <property type="component" value="Unassembled WGS sequence"/>
</dbReference>
<name>A0A8J3I9W9_9CHLR</name>
<keyword evidence="4 6" id="KW-1133">Transmembrane helix</keyword>
<keyword evidence="8" id="KW-1185">Reference proteome</keyword>
<dbReference type="InterPro" id="IPR003339">
    <property type="entry name" value="ABC/ECF_trnsptr_transmembrane"/>
</dbReference>
<keyword evidence="5 6" id="KW-0472">Membrane</keyword>
<dbReference type="Pfam" id="PF02361">
    <property type="entry name" value="CbiQ"/>
    <property type="match status" value="1"/>
</dbReference>
<dbReference type="EMBL" id="BNJK01000001">
    <property type="protein sequence ID" value="GHO90596.1"/>
    <property type="molecule type" value="Genomic_DNA"/>
</dbReference>
<evidence type="ECO:0000313" key="7">
    <source>
        <dbReference type="EMBL" id="GHO90596.1"/>
    </source>
</evidence>
<feature type="transmembrane region" description="Helical" evidence="6">
    <location>
        <begin position="40"/>
        <end position="60"/>
    </location>
</feature>
<comment type="caution">
    <text evidence="7">The sequence shown here is derived from an EMBL/GenBank/DDBJ whole genome shotgun (WGS) entry which is preliminary data.</text>
</comment>
<dbReference type="PANTHER" id="PTHR34857">
    <property type="entry name" value="SLL0384 PROTEIN"/>
    <property type="match status" value="1"/>
</dbReference>
<gene>
    <name evidence="7" type="ORF">KSF_006440</name>
</gene>
<reference evidence="7" key="1">
    <citation type="submission" date="2020-10" db="EMBL/GenBank/DDBJ databases">
        <title>Taxonomic study of unclassified bacteria belonging to the class Ktedonobacteria.</title>
        <authorList>
            <person name="Yabe S."/>
            <person name="Wang C.M."/>
            <person name="Zheng Y."/>
            <person name="Sakai Y."/>
            <person name="Cavaletti L."/>
            <person name="Monciardini P."/>
            <person name="Donadio S."/>
        </authorList>
    </citation>
    <scope>NUCLEOTIDE SEQUENCE</scope>
    <source>
        <strain evidence="7">ID150040</strain>
    </source>
</reference>
<evidence type="ECO:0000256" key="6">
    <source>
        <dbReference type="SAM" id="Phobius"/>
    </source>
</evidence>
<protein>
    <submittedName>
        <fullName evidence="7">Cobalt ABC transporter permease</fullName>
    </submittedName>
</protein>
<evidence type="ECO:0000256" key="5">
    <source>
        <dbReference type="ARBA" id="ARBA00023136"/>
    </source>
</evidence>
<dbReference type="GO" id="GO:0005886">
    <property type="term" value="C:plasma membrane"/>
    <property type="evidence" value="ECO:0007669"/>
    <property type="project" value="UniProtKB-ARBA"/>
</dbReference>
<accession>A0A8J3I9W9</accession>
<feature type="transmembrane region" description="Helical" evidence="6">
    <location>
        <begin position="67"/>
        <end position="85"/>
    </location>
</feature>
<dbReference type="PANTHER" id="PTHR34857:SF2">
    <property type="entry name" value="SLL0384 PROTEIN"/>
    <property type="match status" value="1"/>
</dbReference>
<dbReference type="CDD" id="cd16914">
    <property type="entry name" value="EcfT"/>
    <property type="match status" value="1"/>
</dbReference>
<evidence type="ECO:0000256" key="3">
    <source>
        <dbReference type="ARBA" id="ARBA00022692"/>
    </source>
</evidence>
<sequence>MALELSYQDKATIIHRLDPRVRMLWWLSINITLTTWNDPLFLFLLLMSVFIYGRIAGIPIKQSLQNLLPVLPFVLFVLIANIAFWRPPQSATAHLISYLVRPGTPVIHAIPFYWETIVFSIGTMLRLLVLITSTLTLIRTVSPSEMALAATRMGVPPEIGMALSMTIAYIPVVVGQLISVMEAQQSRAWKVKTSNPIARFRAYASISIPTFFRSFQAAEAMAAAMMSRGFGYDIDHRTELEPTKFDGRDWAMTIIFAAFLVGGFLLGFLGILQYTVTMHMLGFG</sequence>
<evidence type="ECO:0000256" key="2">
    <source>
        <dbReference type="ARBA" id="ARBA00022475"/>
    </source>
</evidence>
<dbReference type="AlphaFoldDB" id="A0A8J3I9W9"/>
<dbReference type="InterPro" id="IPR051611">
    <property type="entry name" value="ECF_transporter_component"/>
</dbReference>